<evidence type="ECO:0000256" key="6">
    <source>
        <dbReference type="SAM" id="MobiDB-lite"/>
    </source>
</evidence>
<dbReference type="AlphaFoldDB" id="A0A5J9V4X4"/>
<keyword evidence="3" id="KW-0808">Transferase</keyword>
<comment type="subcellular location">
    <subcellularLocation>
        <location evidence="1">Golgi apparatus membrane</location>
        <topology evidence="1">Single-pass type II membrane protein</topology>
    </subcellularLocation>
</comment>
<dbReference type="OrthoDB" id="1924787at2759"/>
<keyword evidence="4" id="KW-0812">Transmembrane</keyword>
<feature type="region of interest" description="Disordered" evidence="6">
    <location>
        <begin position="58"/>
        <end position="89"/>
    </location>
</feature>
<keyword evidence="5" id="KW-0333">Golgi apparatus</keyword>
<evidence type="ECO:0000313" key="9">
    <source>
        <dbReference type="Proteomes" id="UP000324897"/>
    </source>
</evidence>
<gene>
    <name evidence="8" type="ORF">EJB05_22092</name>
</gene>
<dbReference type="GO" id="GO:0000139">
    <property type="term" value="C:Golgi membrane"/>
    <property type="evidence" value="ECO:0007669"/>
    <property type="project" value="UniProtKB-SubCell"/>
</dbReference>
<organism evidence="8 9">
    <name type="scientific">Eragrostis curvula</name>
    <name type="common">weeping love grass</name>
    <dbReference type="NCBI Taxonomy" id="38414"/>
    <lineage>
        <taxon>Eukaryota</taxon>
        <taxon>Viridiplantae</taxon>
        <taxon>Streptophyta</taxon>
        <taxon>Embryophyta</taxon>
        <taxon>Tracheophyta</taxon>
        <taxon>Spermatophyta</taxon>
        <taxon>Magnoliopsida</taxon>
        <taxon>Liliopsida</taxon>
        <taxon>Poales</taxon>
        <taxon>Poaceae</taxon>
        <taxon>PACMAD clade</taxon>
        <taxon>Chloridoideae</taxon>
        <taxon>Eragrostideae</taxon>
        <taxon>Eragrostidinae</taxon>
        <taxon>Eragrostis</taxon>
    </lineage>
</organism>
<feature type="domain" description="Exostosin GT47" evidence="7">
    <location>
        <begin position="95"/>
        <end position="430"/>
    </location>
</feature>
<keyword evidence="4" id="KW-0735">Signal-anchor</keyword>
<feature type="non-terminal residue" evidence="8">
    <location>
        <position position="1"/>
    </location>
</feature>
<protein>
    <recommendedName>
        <fullName evidence="7">Exostosin GT47 domain-containing protein</fullName>
    </recommendedName>
</protein>
<sequence>MDAADKQGGLGGGMLRSSGIWKLAVLSTAFWTLVFYVHSCMQGGDGVGSVLLKKSTSSPPPLLSSDIAGRRAPPHQQQEVQSQQSVTAPADDDRCAGRYIYMYDMPPRFNDDLVRGCSKLSPWTDLCWVVANCGMGTPLNDQGGFLQARGWYATDQFMLDIISHCRMKRYECLTGDASRAAALYVPFYAALDAGRYFFNSTSARDALPLDFADWLARRPEWQATGGRDHFMVAGRTSWDYRRKADVDEEWGNKLLNLPVMQNMTALILEETSKTSRNTIPIPYPTYFHPETAADVAAWQEKVRGAERKWLFSFVGGARPPSSHTVRAEIIQQCDASSRCEHADCGSGACSWPSGVMRVFQSSDFCLEPSGDTPTRRSTFDSIMAGCIPVFFQPDSAYTQYTLHLPKDPDSWSVLIMHTDITGRNVSIEETLSKIPPEKVKAMREEVIRLIPKVVYADPRSSRVDFKDAFDVALEAVFDRVAKRRQGAATGDAN</sequence>
<dbReference type="InterPro" id="IPR004263">
    <property type="entry name" value="Exostosin"/>
</dbReference>
<dbReference type="PANTHER" id="PTHR11062">
    <property type="entry name" value="EXOSTOSIN HEPARAN SULFATE GLYCOSYLTRANSFERASE -RELATED"/>
    <property type="match status" value="1"/>
</dbReference>
<evidence type="ECO:0000259" key="7">
    <source>
        <dbReference type="Pfam" id="PF03016"/>
    </source>
</evidence>
<evidence type="ECO:0000256" key="4">
    <source>
        <dbReference type="ARBA" id="ARBA00022968"/>
    </source>
</evidence>
<evidence type="ECO:0000256" key="5">
    <source>
        <dbReference type="ARBA" id="ARBA00023034"/>
    </source>
</evidence>
<dbReference type="GO" id="GO:0016757">
    <property type="term" value="F:glycosyltransferase activity"/>
    <property type="evidence" value="ECO:0007669"/>
    <property type="project" value="UniProtKB-KW"/>
</dbReference>
<name>A0A5J9V4X4_9POAL</name>
<reference evidence="8 9" key="1">
    <citation type="journal article" date="2019" name="Sci. Rep.">
        <title>A high-quality genome of Eragrostis curvula grass provides insights into Poaceae evolution and supports new strategies to enhance forage quality.</title>
        <authorList>
            <person name="Carballo J."/>
            <person name="Santos B.A.C.M."/>
            <person name="Zappacosta D."/>
            <person name="Garbus I."/>
            <person name="Selva J.P."/>
            <person name="Gallo C.A."/>
            <person name="Diaz A."/>
            <person name="Albertini E."/>
            <person name="Caccamo M."/>
            <person name="Echenique V."/>
        </authorList>
    </citation>
    <scope>NUCLEOTIDE SEQUENCE [LARGE SCALE GENOMIC DNA]</scope>
    <source>
        <strain evidence="9">cv. Victoria</strain>
        <tissue evidence="8">Leaf</tissue>
    </source>
</reference>
<accession>A0A5J9V4X4</accession>
<comment type="caution">
    <text evidence="8">The sequence shown here is derived from an EMBL/GenBank/DDBJ whole genome shotgun (WGS) entry which is preliminary data.</text>
</comment>
<evidence type="ECO:0000313" key="8">
    <source>
        <dbReference type="EMBL" id="TVU30467.1"/>
    </source>
</evidence>
<proteinExistence type="inferred from homology"/>
<dbReference type="InterPro" id="IPR040911">
    <property type="entry name" value="Exostosin_GT47"/>
</dbReference>
<dbReference type="Proteomes" id="UP000324897">
    <property type="component" value="Chromosome 1"/>
</dbReference>
<dbReference type="Pfam" id="PF03016">
    <property type="entry name" value="Exostosin_GT47"/>
    <property type="match status" value="1"/>
</dbReference>
<dbReference type="PANTHER" id="PTHR11062:SF379">
    <property type="entry name" value="OS10G0459300 PROTEIN"/>
    <property type="match status" value="1"/>
</dbReference>
<dbReference type="EMBL" id="RWGY01000011">
    <property type="protein sequence ID" value="TVU30467.1"/>
    <property type="molecule type" value="Genomic_DNA"/>
</dbReference>
<keyword evidence="9" id="KW-1185">Reference proteome</keyword>
<keyword evidence="3" id="KW-0328">Glycosyltransferase</keyword>
<evidence type="ECO:0000256" key="2">
    <source>
        <dbReference type="ARBA" id="ARBA00010271"/>
    </source>
</evidence>
<evidence type="ECO:0000256" key="3">
    <source>
        <dbReference type="ARBA" id="ARBA00022676"/>
    </source>
</evidence>
<feature type="compositionally biased region" description="Low complexity" evidence="6">
    <location>
        <begin position="76"/>
        <end position="86"/>
    </location>
</feature>
<dbReference type="Gramene" id="TVU30467">
    <property type="protein sequence ID" value="TVU30467"/>
    <property type="gene ID" value="EJB05_22092"/>
</dbReference>
<evidence type="ECO:0000256" key="1">
    <source>
        <dbReference type="ARBA" id="ARBA00004323"/>
    </source>
</evidence>
<comment type="similarity">
    <text evidence="2">Belongs to the glycosyltransferase 47 family.</text>
</comment>